<keyword evidence="1" id="KW-0812">Transmembrane</keyword>
<reference evidence="2 3" key="1">
    <citation type="journal article" date="2007" name="Appl. Environ. Microbiol.">
        <title>Isolation of key methanogens for global methane emission from rice paddy fields: a novel isolate affiliated with the clone cluster rice cluster I.</title>
        <authorList>
            <person name="Sakai S."/>
            <person name="Imachi H."/>
            <person name="Sekiguchi Y."/>
            <person name="Ohashi A."/>
            <person name="Harada H."/>
            <person name="Kamagata Y."/>
        </authorList>
    </citation>
    <scope>NUCLEOTIDE SEQUENCE [LARGE SCALE GENOMIC DNA]</scope>
    <source>
        <strain evidence="3">DSM 17711 / JCM 13418 / NBRC 101707 / SANAE</strain>
    </source>
</reference>
<dbReference type="OrthoDB" id="359511at2157"/>
<evidence type="ECO:0000313" key="2">
    <source>
        <dbReference type="EMBL" id="BAI62076.1"/>
    </source>
</evidence>
<feature type="transmembrane region" description="Helical" evidence="1">
    <location>
        <begin position="116"/>
        <end position="137"/>
    </location>
</feature>
<dbReference type="eggNOG" id="arCOG02008">
    <property type="taxonomic scope" value="Archaea"/>
</dbReference>
<dbReference type="Pfam" id="PF06197">
    <property type="entry name" value="DUF998"/>
    <property type="match status" value="1"/>
</dbReference>
<dbReference type="KEGG" id="mpd:MCP_2004"/>
<feature type="transmembrane region" description="Helical" evidence="1">
    <location>
        <begin position="88"/>
        <end position="110"/>
    </location>
</feature>
<keyword evidence="1" id="KW-1133">Transmembrane helix</keyword>
<feature type="transmembrane region" description="Helical" evidence="1">
    <location>
        <begin position="149"/>
        <end position="169"/>
    </location>
</feature>
<dbReference type="STRING" id="304371.MCP_2004"/>
<dbReference type="InterPro" id="IPR009339">
    <property type="entry name" value="DUF998"/>
</dbReference>
<feature type="transmembrane region" description="Helical" evidence="1">
    <location>
        <begin position="54"/>
        <end position="76"/>
    </location>
</feature>
<keyword evidence="1" id="KW-0472">Membrane</keyword>
<dbReference type="PANTHER" id="PTHR42241">
    <property type="entry name" value="HYPOTHETICAL MEMBRANE PROTEIN, CONSERVED, DUF998 FAMILY"/>
    <property type="match status" value="1"/>
</dbReference>
<feature type="transmembrane region" description="Helical" evidence="1">
    <location>
        <begin position="175"/>
        <end position="193"/>
    </location>
</feature>
<evidence type="ECO:0008006" key="4">
    <source>
        <dbReference type="Google" id="ProtNLM"/>
    </source>
</evidence>
<dbReference type="EMBL" id="AP011532">
    <property type="protein sequence ID" value="BAI62076.1"/>
    <property type="molecule type" value="Genomic_DNA"/>
</dbReference>
<dbReference type="PANTHER" id="PTHR42241:SF2">
    <property type="entry name" value="HYPOTHETICAL MEMBRANE PROTEIN, CONSERVED, DUF998 FAMILY"/>
    <property type="match status" value="1"/>
</dbReference>
<evidence type="ECO:0000313" key="3">
    <source>
        <dbReference type="Proteomes" id="UP000001882"/>
    </source>
</evidence>
<protein>
    <recommendedName>
        <fullName evidence="4">DUF998 domain-containing protein</fullName>
    </recommendedName>
</protein>
<name>D1Z054_METPS</name>
<accession>D1Z054</accession>
<dbReference type="AlphaFoldDB" id="D1Z054"/>
<gene>
    <name evidence="2" type="ordered locus">MCP_2004</name>
</gene>
<dbReference type="RefSeq" id="WP_012900750.1">
    <property type="nucleotide sequence ID" value="NC_013665.1"/>
</dbReference>
<reference evidence="3" key="3">
    <citation type="journal article" date="2011" name="PLoS ONE">
        <title>Genome sequence of a mesophilic hydrogenotrophic methanogen Methanocella paludicola, the first cultivated representative of the order Methanocellales.</title>
        <authorList>
            <person name="Sakai S."/>
            <person name="Takaki Y."/>
            <person name="Shimamura S."/>
            <person name="Sekine M."/>
            <person name="Tajima T."/>
            <person name="Kosugi H."/>
            <person name="Ichikawa N."/>
            <person name="Tasumi E."/>
            <person name="Hiraki A.T."/>
            <person name="Shimizu A."/>
            <person name="Kato Y."/>
            <person name="Nishiko R."/>
            <person name="Mori K."/>
            <person name="Fujita N."/>
            <person name="Imachi H."/>
            <person name="Takai K."/>
        </authorList>
    </citation>
    <scope>NUCLEOTIDE SEQUENCE [LARGE SCALE GENOMIC DNA]</scope>
    <source>
        <strain evidence="3">DSM 17711 / JCM 13418 / NBRC 101707 / SANAE</strain>
    </source>
</reference>
<sequence length="200" mass="22226">MATGTKNMPLATIGGLLVILLFCIFTLASAVRYPGAFSPMDNWLSDLGTMKKNPAGYIYFNVGCILAGACTLFLVSGMGAWRVQERKLLFEAGRALGALSAFTLMLIGAFDENTAYHTMLSIAFFLLLGLFLVFTNISLWKHPAYKRWIGYYAIIAVLIDVILALTFVVYEHAPIWEWLSVFGALAWVGMLAYNMRELEQ</sequence>
<reference evidence="2 3" key="2">
    <citation type="journal article" date="2008" name="Int. J. Syst. Evol. Microbiol.">
        <title>Methanocella paludicola gen. nov., sp. nov., a methane-producing archaeon, the first isolate of the lineage 'Rice Cluster I', and proposal of the new archaeal order Methanocellales ord. nov.</title>
        <authorList>
            <person name="Sakai S."/>
            <person name="Imachi H."/>
            <person name="Hanada S."/>
            <person name="Ohashi A."/>
            <person name="Harada H."/>
            <person name="Kamagata Y."/>
        </authorList>
    </citation>
    <scope>NUCLEOTIDE SEQUENCE [LARGE SCALE GENOMIC DNA]</scope>
    <source>
        <strain evidence="3">DSM 17711 / JCM 13418 / NBRC 101707 / SANAE</strain>
    </source>
</reference>
<dbReference type="Proteomes" id="UP000001882">
    <property type="component" value="Chromosome"/>
</dbReference>
<dbReference type="InParanoid" id="D1Z054"/>
<proteinExistence type="predicted"/>
<evidence type="ECO:0000256" key="1">
    <source>
        <dbReference type="SAM" id="Phobius"/>
    </source>
</evidence>
<organism evidence="2 3">
    <name type="scientific">Methanocella paludicola (strain DSM 17711 / JCM 13418 / NBRC 101707 / SANAE)</name>
    <dbReference type="NCBI Taxonomy" id="304371"/>
    <lineage>
        <taxon>Archaea</taxon>
        <taxon>Methanobacteriati</taxon>
        <taxon>Methanobacteriota</taxon>
        <taxon>Stenosarchaea group</taxon>
        <taxon>Methanomicrobia</taxon>
        <taxon>Methanocellales</taxon>
        <taxon>Methanocellaceae</taxon>
        <taxon>Methanocella</taxon>
    </lineage>
</organism>
<dbReference type="GeneID" id="8681862"/>
<keyword evidence="3" id="KW-1185">Reference proteome</keyword>